<gene>
    <name evidence="2" type="ORF">LTR78_004527</name>
</gene>
<dbReference type="AlphaFoldDB" id="A0AAE1C2C2"/>
<proteinExistence type="predicted"/>
<dbReference type="EMBL" id="JAUTXT010000014">
    <property type="protein sequence ID" value="KAK3675444.1"/>
    <property type="molecule type" value="Genomic_DNA"/>
</dbReference>
<accession>A0AAE1C2C2</accession>
<name>A0AAE1C2C2_9PEZI</name>
<sequence>MTGVHVDSDVILDQQVPVSAMYLRPVQGEIINIYHSCDPPGTQVLRHFKVSKHKISHLSLDPYATSPSLALLPTPGGKFKAVTRCVEARCEKCSSTHVFNGLTLAVAKAHGITRVPIAPSPKAVSVQERLADAELRSKWIFRDLAPHELVIRPLQQADIRRMETIGKVSSVLKWLKKVTVDCEVASSEPLIEELTSKDLPKTTLPVSGLEGSKKALTVGGDWQQLKKQSSTAISQIKPPSANQLTQETLLQQQKFLQSPTTTRSLLGKPVTSRTPAPRKSQHFRRDGPPATGPLIADGLAYAFPTPEPTPLMVGNPPYASDYMPAYHEVGLAAPQYAYTAQPPFRPAFPPPNQLYGAMSYANPAGYGSPYYANMQTWSSLPQAYSAQWPTSYPSPAVRTPGVPMQLMHAAGFGHKRPREVGTFETEQVKKRVQY</sequence>
<evidence type="ECO:0000313" key="3">
    <source>
        <dbReference type="Proteomes" id="UP001274830"/>
    </source>
</evidence>
<reference evidence="2" key="1">
    <citation type="submission" date="2023-07" db="EMBL/GenBank/DDBJ databases">
        <title>Black Yeasts Isolated from many extreme environments.</title>
        <authorList>
            <person name="Coleine C."/>
            <person name="Stajich J.E."/>
            <person name="Selbmann L."/>
        </authorList>
    </citation>
    <scope>NUCLEOTIDE SEQUENCE</scope>
    <source>
        <strain evidence="2">CCFEE 5485</strain>
    </source>
</reference>
<dbReference type="Proteomes" id="UP001274830">
    <property type="component" value="Unassembled WGS sequence"/>
</dbReference>
<keyword evidence="3" id="KW-1185">Reference proteome</keyword>
<feature type="region of interest" description="Disordered" evidence="1">
    <location>
        <begin position="258"/>
        <end position="291"/>
    </location>
</feature>
<evidence type="ECO:0000313" key="2">
    <source>
        <dbReference type="EMBL" id="KAK3675444.1"/>
    </source>
</evidence>
<protein>
    <submittedName>
        <fullName evidence="2">Uncharacterized protein</fullName>
    </submittedName>
</protein>
<organism evidence="2 3">
    <name type="scientific">Recurvomyces mirabilis</name>
    <dbReference type="NCBI Taxonomy" id="574656"/>
    <lineage>
        <taxon>Eukaryota</taxon>
        <taxon>Fungi</taxon>
        <taxon>Dikarya</taxon>
        <taxon>Ascomycota</taxon>
        <taxon>Pezizomycotina</taxon>
        <taxon>Dothideomycetes</taxon>
        <taxon>Dothideomycetidae</taxon>
        <taxon>Mycosphaerellales</taxon>
        <taxon>Teratosphaeriaceae</taxon>
        <taxon>Recurvomyces</taxon>
    </lineage>
</organism>
<comment type="caution">
    <text evidence="2">The sequence shown here is derived from an EMBL/GenBank/DDBJ whole genome shotgun (WGS) entry which is preliminary data.</text>
</comment>
<evidence type="ECO:0000256" key="1">
    <source>
        <dbReference type="SAM" id="MobiDB-lite"/>
    </source>
</evidence>